<evidence type="ECO:0000313" key="1">
    <source>
        <dbReference type="EMBL" id="RLE12546.1"/>
    </source>
</evidence>
<dbReference type="EMBL" id="QMQA01000156">
    <property type="protein sequence ID" value="RLE12546.1"/>
    <property type="molecule type" value="Genomic_DNA"/>
</dbReference>
<protein>
    <recommendedName>
        <fullName evidence="3">Bacterial Ig-like domain-containing protein</fullName>
    </recommendedName>
</protein>
<dbReference type="Gene3D" id="3.30.1920.20">
    <property type="match status" value="2"/>
</dbReference>
<dbReference type="NCBIfam" id="NF047446">
    <property type="entry name" value="barrel_OmpL47"/>
    <property type="match status" value="3"/>
</dbReference>
<dbReference type="InterPro" id="IPR058094">
    <property type="entry name" value="Ig-like_OmpL47-like"/>
</dbReference>
<accession>A0A662DF32</accession>
<comment type="caution">
    <text evidence="1">The sequence shown here is derived from an EMBL/GenBank/DDBJ whole genome shotgun (WGS) entry which is preliminary data.</text>
</comment>
<evidence type="ECO:0000313" key="2">
    <source>
        <dbReference type="Proteomes" id="UP000280417"/>
    </source>
</evidence>
<organism evidence="1 2">
    <name type="scientific">Aerophobetes bacterium</name>
    <dbReference type="NCBI Taxonomy" id="2030807"/>
    <lineage>
        <taxon>Bacteria</taxon>
        <taxon>Candidatus Aerophobota</taxon>
    </lineage>
</organism>
<dbReference type="AlphaFoldDB" id="A0A662DF32"/>
<name>A0A662DF32_UNCAE</name>
<dbReference type="Proteomes" id="UP000280417">
    <property type="component" value="Unassembled WGS sequence"/>
</dbReference>
<proteinExistence type="predicted"/>
<reference evidence="1 2" key="1">
    <citation type="submission" date="2018-06" db="EMBL/GenBank/DDBJ databases">
        <title>Extensive metabolic versatility and redundancy in microbially diverse, dynamic hydrothermal sediments.</title>
        <authorList>
            <person name="Dombrowski N."/>
            <person name="Teske A."/>
            <person name="Baker B.J."/>
        </authorList>
    </citation>
    <scope>NUCLEOTIDE SEQUENCE [LARGE SCALE GENOMIC DNA]</scope>
    <source>
        <strain evidence="1">B3_G15</strain>
    </source>
</reference>
<sequence length="302" mass="33303">MKKLVILLIITSIIIVTLVSSTIFAQEKRIYNDGVVDYVPVGTAFSITAEDLESGIKEIQVSVDGSPFQTYTEPIILVEEGRHIIVYRAIDITGNVSRESIYTVVVDGTPPDGLVSVIGPKYISEKGIYITSESMIVLWAEDALSGVQSIYFKLDENPYIAYTEPIKIEEEGLHRAEAYAVDNVGNRTPTFVVEGYVDNSPPLVAILPKEDLISVNGKYYTNRDNEYFVRATDRYSGVRAIYISIDDSPYALYSGPFRIQSQGLHKITARAVDNIGNESSPVSLSFFVDVTPPVPEIGATVE</sequence>
<gene>
    <name evidence="1" type="ORF">DRJ04_05980</name>
</gene>
<evidence type="ECO:0008006" key="3">
    <source>
        <dbReference type="Google" id="ProtNLM"/>
    </source>
</evidence>